<reference evidence="4" key="1">
    <citation type="submission" date="2022-01" db="EMBL/GenBank/DDBJ databases">
        <authorList>
            <person name="Jo J.-H."/>
            <person name="Im W.-T."/>
        </authorList>
    </citation>
    <scope>NUCLEOTIDE SEQUENCE</scope>
    <source>
        <strain evidence="4">NA20</strain>
    </source>
</reference>
<dbReference type="Gene3D" id="3.60.20.10">
    <property type="entry name" value="Glutamine Phosphoribosylpyrophosphate, subunit 1, domain 1"/>
    <property type="match status" value="1"/>
</dbReference>
<dbReference type="SUPFAM" id="SSF56235">
    <property type="entry name" value="N-terminal nucleophile aminohydrolases (Ntn hydrolases)"/>
    <property type="match status" value="1"/>
</dbReference>
<protein>
    <submittedName>
        <fullName evidence="4">Penicillin acylase family protein</fullName>
    </submittedName>
</protein>
<evidence type="ECO:0000256" key="3">
    <source>
        <dbReference type="ARBA" id="ARBA00023145"/>
    </source>
</evidence>
<dbReference type="InterPro" id="IPR023343">
    <property type="entry name" value="Penicillin_amidase_dom1"/>
</dbReference>
<dbReference type="PANTHER" id="PTHR34218">
    <property type="entry name" value="PEPTIDASE S45 PENICILLIN AMIDASE"/>
    <property type="match status" value="1"/>
</dbReference>
<evidence type="ECO:0000256" key="2">
    <source>
        <dbReference type="ARBA" id="ARBA00022801"/>
    </source>
</evidence>
<comment type="caution">
    <text evidence="4">The sequence shown here is derived from an EMBL/GenBank/DDBJ whole genome shotgun (WGS) entry which is preliminary data.</text>
</comment>
<evidence type="ECO:0000256" key="1">
    <source>
        <dbReference type="ARBA" id="ARBA00006586"/>
    </source>
</evidence>
<dbReference type="Pfam" id="PF01804">
    <property type="entry name" value="Penicil_amidase"/>
    <property type="match status" value="1"/>
</dbReference>
<keyword evidence="2" id="KW-0378">Hydrolase</keyword>
<sequence length="813" mass="92097">MRIIPFAISFIITIGLVIALNMKWGPAPPFGKFLSPQQGFWQNAEPIDKDFSAELSFPELKGRANVYFDERLVPHLFSDNDNDAYFIQGYLHAKFRLWQMEFQTMATAGRISEIIGDRAIDYDREQRRMGLVFAAENMVKGIEANQQTREAVGAYTAGVNAWIDNLTESDLPVEYKLLDYKPERWSNLKTALFVKQLTKTLAGYGYGNDFQYTSLMSVFTDDEIKMLFPYASDSLSPIIPKGTLYETPSSFALKPAGADSVYLKKVDSLTILQTDKPNDGIGSNNWAVSGSKTKSGAPILCNDPHLDLNFPSIWYELQMHTPSFNAYGVSFPGIPGVVIGFNDSIAFGFTNGGIDIMDFYKIRFKDDSKKQYWFEGQWKDTKIKVEEVKVRGGATVLDTVAYTHFGPVMYDKSFTNVSSGGEAVAIRWKAHDESNELLMWWHLDRAKSYEDYAAAIKYLECPVQNIVFASKKGDIALWQQGKVPLRWERQGAYLMPGEDDSYSWQGYIPQEQNPHTFNPERGFVSSANQRGADSSYPYYVPGDFSVYRGIRINDQLNTLQQITPEDMMKLQNDNYNTKAAMFRSALLKYTDQSKLNEQEKKLLGIFTSWNLVNNVGEKGPTIFDAWMDSLMKEVWSDEFARVKDPLYPHQSTLIEWLGRDSAFRYADNINTPGIETNTDVVTNSFKAAAPALLKLDADGKLYWGHANSLTIYHLLRTGAMPFARQGISNGGGSEIVNATRKTFGPSWRMIVQLTEKTEAYGVYPGGQSGNPGSWFYDTFVDTWAEGKYYSLWVMTDKEATDPKVKWTIKFNHR</sequence>
<dbReference type="Proteomes" id="UP001165367">
    <property type="component" value="Unassembled WGS sequence"/>
</dbReference>
<dbReference type="PANTHER" id="PTHR34218:SF4">
    <property type="entry name" value="ACYL-HOMOSERINE LACTONE ACYLASE QUIP"/>
    <property type="match status" value="1"/>
</dbReference>
<dbReference type="InterPro" id="IPR029055">
    <property type="entry name" value="Ntn_hydrolases_N"/>
</dbReference>
<proteinExistence type="inferred from homology"/>
<gene>
    <name evidence="4" type="ORF">LZZ85_20360</name>
</gene>
<dbReference type="InterPro" id="IPR002692">
    <property type="entry name" value="S45"/>
</dbReference>
<keyword evidence="3" id="KW-0865">Zymogen</keyword>
<comment type="similarity">
    <text evidence="1">Belongs to the peptidase S45 family.</text>
</comment>
<dbReference type="InterPro" id="IPR043146">
    <property type="entry name" value="Penicillin_amidase_N_B-knob"/>
</dbReference>
<dbReference type="Gene3D" id="1.10.1400.10">
    <property type="match status" value="1"/>
</dbReference>
<accession>A0ABS9KWC3</accession>
<keyword evidence="5" id="KW-1185">Reference proteome</keyword>
<evidence type="ECO:0000313" key="5">
    <source>
        <dbReference type="Proteomes" id="UP001165367"/>
    </source>
</evidence>
<dbReference type="InterPro" id="IPR043147">
    <property type="entry name" value="Penicillin_amidase_A-knob"/>
</dbReference>
<dbReference type="PIRSF" id="PIRSF001227">
    <property type="entry name" value="Pen_acylase"/>
    <property type="match status" value="1"/>
</dbReference>
<dbReference type="RefSeq" id="WP_237875202.1">
    <property type="nucleotide sequence ID" value="NZ_JAKLTR010000014.1"/>
</dbReference>
<dbReference type="CDD" id="cd03747">
    <property type="entry name" value="Ntn_PGA_like"/>
    <property type="match status" value="1"/>
</dbReference>
<dbReference type="EMBL" id="JAKLTR010000014">
    <property type="protein sequence ID" value="MCG2616664.1"/>
    <property type="molecule type" value="Genomic_DNA"/>
</dbReference>
<dbReference type="Gene3D" id="2.30.120.10">
    <property type="match status" value="1"/>
</dbReference>
<organism evidence="4 5">
    <name type="scientific">Terrimonas ginsenosidimutans</name>
    <dbReference type="NCBI Taxonomy" id="2908004"/>
    <lineage>
        <taxon>Bacteria</taxon>
        <taxon>Pseudomonadati</taxon>
        <taxon>Bacteroidota</taxon>
        <taxon>Chitinophagia</taxon>
        <taxon>Chitinophagales</taxon>
        <taxon>Chitinophagaceae</taxon>
        <taxon>Terrimonas</taxon>
    </lineage>
</organism>
<name>A0ABS9KWC3_9BACT</name>
<dbReference type="Gene3D" id="1.10.439.10">
    <property type="entry name" value="Penicillin Amidohydrolase, domain 1"/>
    <property type="match status" value="1"/>
</dbReference>
<dbReference type="InterPro" id="IPR014395">
    <property type="entry name" value="Pen/GL7ACA/AHL_acylase"/>
</dbReference>
<evidence type="ECO:0000313" key="4">
    <source>
        <dbReference type="EMBL" id="MCG2616664.1"/>
    </source>
</evidence>